<dbReference type="Proteomes" id="UP000824533">
    <property type="component" value="Linkage Group LG12"/>
</dbReference>
<dbReference type="EMBL" id="CM034398">
    <property type="protein sequence ID" value="KAJ0177274.1"/>
    <property type="molecule type" value="Genomic_DNA"/>
</dbReference>
<reference evidence="1 2" key="1">
    <citation type="journal article" date="2021" name="Front. Genet.">
        <title>Chromosome-Level Genome Assembly Reveals Significant Gene Expansion in the Toll and IMD Signaling Pathways of Dendrolimus kikuchii.</title>
        <authorList>
            <person name="Zhou J."/>
            <person name="Wu P."/>
            <person name="Xiong Z."/>
            <person name="Liu N."/>
            <person name="Zhao N."/>
            <person name="Ji M."/>
            <person name="Qiu Y."/>
            <person name="Yang B."/>
        </authorList>
    </citation>
    <scope>NUCLEOTIDE SEQUENCE [LARGE SCALE GENOMIC DNA]</scope>
    <source>
        <strain evidence="1">Ann1</strain>
    </source>
</reference>
<sequence>MSMYRYDYITKIILLLITFSHTLPSNFYSESDINKTFDFYKTKYNKAYKSIDEENQARSNFVKNFGLLDDYNEKNTDKEVVYVLNKFADLDTEQLERQYSITISPFDNLRSQGLRNDDKKVTIDETKFYDLDNAKDLYKEFLTEHNKSYDKKYERKVHYYKFVQTLVKINEQRLQGINATVDENADVLEEPYEYFY</sequence>
<gene>
    <name evidence="1" type="ORF">K1T71_007283</name>
</gene>
<comment type="caution">
    <text evidence="1">The sequence shown here is derived from an EMBL/GenBank/DDBJ whole genome shotgun (WGS) entry which is preliminary data.</text>
</comment>
<keyword evidence="2" id="KW-1185">Reference proteome</keyword>
<organism evidence="1 2">
    <name type="scientific">Dendrolimus kikuchii</name>
    <dbReference type="NCBI Taxonomy" id="765133"/>
    <lineage>
        <taxon>Eukaryota</taxon>
        <taxon>Metazoa</taxon>
        <taxon>Ecdysozoa</taxon>
        <taxon>Arthropoda</taxon>
        <taxon>Hexapoda</taxon>
        <taxon>Insecta</taxon>
        <taxon>Pterygota</taxon>
        <taxon>Neoptera</taxon>
        <taxon>Endopterygota</taxon>
        <taxon>Lepidoptera</taxon>
        <taxon>Glossata</taxon>
        <taxon>Ditrysia</taxon>
        <taxon>Bombycoidea</taxon>
        <taxon>Lasiocampidae</taxon>
        <taxon>Dendrolimus</taxon>
    </lineage>
</organism>
<evidence type="ECO:0000313" key="1">
    <source>
        <dbReference type="EMBL" id="KAJ0177274.1"/>
    </source>
</evidence>
<accession>A0ACC1D005</accession>
<evidence type="ECO:0000313" key="2">
    <source>
        <dbReference type="Proteomes" id="UP000824533"/>
    </source>
</evidence>
<protein>
    <submittedName>
        <fullName evidence="1">Uncharacterized protein</fullName>
    </submittedName>
</protein>
<name>A0ACC1D005_9NEOP</name>
<proteinExistence type="predicted"/>